<dbReference type="Pfam" id="PF01451">
    <property type="entry name" value="LMWPc"/>
    <property type="match status" value="1"/>
</dbReference>
<organism evidence="2 3">
    <name type="scientific">Lawsonella clevelandensis</name>
    <dbReference type="NCBI Taxonomy" id="1528099"/>
    <lineage>
        <taxon>Bacteria</taxon>
        <taxon>Bacillati</taxon>
        <taxon>Actinomycetota</taxon>
        <taxon>Actinomycetes</taxon>
        <taxon>Mycobacteriales</taxon>
        <taxon>Lawsonellaceae</taxon>
        <taxon>Lawsonella</taxon>
    </lineage>
</organism>
<evidence type="ECO:0000259" key="1">
    <source>
        <dbReference type="SMART" id="SM00226"/>
    </source>
</evidence>
<dbReference type="SMART" id="SM00226">
    <property type="entry name" value="LMWPc"/>
    <property type="match status" value="1"/>
</dbReference>
<proteinExistence type="predicted"/>
<sequence>MLSKMPHLSWELGRCGFSMGGMSTTENLPIVYFLGANNVEKSAMAEAITNARHGHLFKAYSAGTDCEKGLSRDADCVAACAEIGITLDGVSTPVDEDLFKKADFVIVVSRKMTVDPVPDMKGVILRWGVDEPSEQGITGRERANLLRDYLIRRVDALAVGAMTSDGTLRSGYRGEDILDQTGGEKSSRRLTGVK</sequence>
<name>A0A2W5IB79_9ACTN</name>
<comment type="caution">
    <text evidence="2">The sequence shown here is derived from an EMBL/GenBank/DDBJ whole genome shotgun (WGS) entry which is preliminary data.</text>
</comment>
<gene>
    <name evidence="2" type="ORF">DI579_05880</name>
</gene>
<dbReference type="Proteomes" id="UP000248606">
    <property type="component" value="Unassembled WGS sequence"/>
</dbReference>
<dbReference type="AlphaFoldDB" id="A0A2W5IB79"/>
<reference evidence="2 3" key="1">
    <citation type="submission" date="2017-08" db="EMBL/GenBank/DDBJ databases">
        <title>Infants hospitalized years apart are colonized by the same room-sourced microbial strains.</title>
        <authorList>
            <person name="Brooks B."/>
            <person name="Olm M.R."/>
            <person name="Firek B.A."/>
            <person name="Baker R."/>
            <person name="Thomas B.C."/>
            <person name="Morowitz M.J."/>
            <person name="Banfield J.F."/>
        </authorList>
    </citation>
    <scope>NUCLEOTIDE SEQUENCE [LARGE SCALE GENOMIC DNA]</scope>
    <source>
        <strain evidence="2">S2_006_000_R1_57</strain>
    </source>
</reference>
<dbReference type="InterPro" id="IPR023485">
    <property type="entry name" value="Ptyr_pPase"/>
</dbReference>
<accession>A0A2W5IB79</accession>
<evidence type="ECO:0000313" key="3">
    <source>
        <dbReference type="Proteomes" id="UP000248606"/>
    </source>
</evidence>
<dbReference type="SUPFAM" id="SSF52788">
    <property type="entry name" value="Phosphotyrosine protein phosphatases I"/>
    <property type="match status" value="1"/>
</dbReference>
<dbReference type="InterPro" id="IPR036196">
    <property type="entry name" value="Ptyr_pPase_sf"/>
</dbReference>
<feature type="domain" description="Phosphotyrosine protein phosphatase I" evidence="1">
    <location>
        <begin position="29"/>
        <end position="160"/>
    </location>
</feature>
<protein>
    <recommendedName>
        <fullName evidence="1">Phosphotyrosine protein phosphatase I domain-containing protein</fullName>
    </recommendedName>
</protein>
<dbReference type="EMBL" id="QFOZ01000010">
    <property type="protein sequence ID" value="PZP88548.1"/>
    <property type="molecule type" value="Genomic_DNA"/>
</dbReference>
<evidence type="ECO:0000313" key="2">
    <source>
        <dbReference type="EMBL" id="PZP88548.1"/>
    </source>
</evidence>
<dbReference type="Gene3D" id="3.40.50.2300">
    <property type="match status" value="1"/>
</dbReference>